<protein>
    <submittedName>
        <fullName evidence="3">Ubiquitin carboxyl-terminal hydrolase 2-like</fullName>
    </submittedName>
</protein>
<evidence type="ECO:0000256" key="1">
    <source>
        <dbReference type="SAM" id="MobiDB-lite"/>
    </source>
</evidence>
<sequence length="249" mass="27211">MSQLSSTLKRYVGSSRYSDSSYSKSPSSYGAYSSYSSYTSNLSSSYPDKEKIGYKPGTTSSYLTSSHLRTSGATTSPSSSLNYDGGGRLLQRPDSGTRLSPSYVRVPVRPPGSGGLSGGGRQPPRAPRSTRTMLGRKKSSSHSDLARDLSGMHLSDSYRVDSTTRSPLIARNRTELSALQGFYQQPSRHSDYVKDYLESCNRKGGRSPVSLYGNNPDVITPTLRPISNCSLQQWERTESRTDITAREPS</sequence>
<feature type="compositionally biased region" description="Gly residues" evidence="1">
    <location>
        <begin position="112"/>
        <end position="121"/>
    </location>
</feature>
<name>A0ABM1K380_GEKJA</name>
<evidence type="ECO:0000313" key="3">
    <source>
        <dbReference type="RefSeq" id="XP_015268167.1"/>
    </source>
</evidence>
<reference evidence="3" key="1">
    <citation type="submission" date="2025-08" db="UniProtKB">
        <authorList>
            <consortium name="RefSeq"/>
        </authorList>
    </citation>
    <scope>IDENTIFICATION</scope>
</reference>
<accession>A0ABM1K380</accession>
<feature type="compositionally biased region" description="Low complexity" evidence="1">
    <location>
        <begin position="14"/>
        <end position="46"/>
    </location>
</feature>
<keyword evidence="2" id="KW-1185">Reference proteome</keyword>
<feature type="non-terminal residue" evidence="3">
    <location>
        <position position="249"/>
    </location>
</feature>
<feature type="region of interest" description="Disordered" evidence="1">
    <location>
        <begin position="1"/>
        <end position="145"/>
    </location>
</feature>
<proteinExistence type="predicted"/>
<dbReference type="RefSeq" id="XP_015268167.1">
    <property type="nucleotide sequence ID" value="XM_015412681.1"/>
</dbReference>
<evidence type="ECO:0000313" key="2">
    <source>
        <dbReference type="Proteomes" id="UP000694871"/>
    </source>
</evidence>
<gene>
    <name evidence="3" type="primary">LOC107111674</name>
</gene>
<feature type="compositionally biased region" description="Polar residues" evidence="1">
    <location>
        <begin position="57"/>
        <end position="82"/>
    </location>
</feature>
<organism evidence="2 3">
    <name type="scientific">Gekko japonicus</name>
    <name type="common">Schlegel's Japanese gecko</name>
    <dbReference type="NCBI Taxonomy" id="146911"/>
    <lineage>
        <taxon>Eukaryota</taxon>
        <taxon>Metazoa</taxon>
        <taxon>Chordata</taxon>
        <taxon>Craniata</taxon>
        <taxon>Vertebrata</taxon>
        <taxon>Euteleostomi</taxon>
        <taxon>Lepidosauria</taxon>
        <taxon>Squamata</taxon>
        <taxon>Bifurcata</taxon>
        <taxon>Gekkota</taxon>
        <taxon>Gekkonidae</taxon>
        <taxon>Gekkoninae</taxon>
        <taxon>Gekko</taxon>
    </lineage>
</organism>
<dbReference type="Proteomes" id="UP000694871">
    <property type="component" value="Unplaced"/>
</dbReference>
<dbReference type="GeneID" id="107111674"/>